<accession>A0A813F282</accession>
<keyword evidence="3" id="KW-1185">Reference proteome</keyword>
<evidence type="ECO:0000256" key="1">
    <source>
        <dbReference type="SAM" id="MobiDB-lite"/>
    </source>
</evidence>
<feature type="region of interest" description="Disordered" evidence="1">
    <location>
        <begin position="341"/>
        <end position="361"/>
    </location>
</feature>
<name>A0A813F282_POLGL</name>
<dbReference type="AlphaFoldDB" id="A0A813F282"/>
<dbReference type="PROSITE" id="PS51450">
    <property type="entry name" value="LRR"/>
    <property type="match status" value="1"/>
</dbReference>
<gene>
    <name evidence="2" type="ORF">PGLA1383_LOCUS24520</name>
</gene>
<reference evidence="2" key="1">
    <citation type="submission" date="2021-02" db="EMBL/GenBank/DDBJ databases">
        <authorList>
            <person name="Dougan E. K."/>
            <person name="Rhodes N."/>
            <person name="Thang M."/>
            <person name="Chan C."/>
        </authorList>
    </citation>
    <scope>NUCLEOTIDE SEQUENCE</scope>
</reference>
<dbReference type="InterPro" id="IPR032675">
    <property type="entry name" value="LRR_dom_sf"/>
</dbReference>
<evidence type="ECO:0000313" key="3">
    <source>
        <dbReference type="Proteomes" id="UP000654075"/>
    </source>
</evidence>
<feature type="compositionally biased region" description="Basic and acidic residues" evidence="1">
    <location>
        <begin position="160"/>
        <end position="176"/>
    </location>
</feature>
<comment type="caution">
    <text evidence="2">The sequence shown here is derived from an EMBL/GenBank/DDBJ whole genome shotgun (WGS) entry which is preliminary data.</text>
</comment>
<organism evidence="2 3">
    <name type="scientific">Polarella glacialis</name>
    <name type="common">Dinoflagellate</name>
    <dbReference type="NCBI Taxonomy" id="89957"/>
    <lineage>
        <taxon>Eukaryota</taxon>
        <taxon>Sar</taxon>
        <taxon>Alveolata</taxon>
        <taxon>Dinophyceae</taxon>
        <taxon>Suessiales</taxon>
        <taxon>Suessiaceae</taxon>
        <taxon>Polarella</taxon>
    </lineage>
</organism>
<feature type="compositionally biased region" description="Basic and acidic residues" evidence="1">
    <location>
        <begin position="195"/>
        <end position="206"/>
    </location>
</feature>
<sequence length="361" mass="40310">MKNSSVVDSVAHGAYHCDTGRGEASSDGDTDSQLRVLPAEVGWRNLTQLDASGNLLESTRALQHCSRLRRLLLARNHLRKIEGLGGMHQLEELDVAYNLLGPTPGASLHMVGGCTRLRMICVAGNPFAESVFAVSRPRPHRQQLSDLIPSLELIDGQPLEEERPSGEVEEGSKDTAHSNNNNKNNNSNNNSNNDNRCRDRDDKEVLQRQSQRPRLGAMMTRSAGSLHSRREEIAGRPWELLRQAEGPRVLTYHHPTESWTRAVAAPTRNNQNNNNNNNNNNDNNTNNKNKNRQDRLTRSASASAGHLLTSPAAARSASAGHLLHTQQPRRFHLLRQQLLQPRPEATSQQQLQQQQKQQQQQ</sequence>
<dbReference type="Proteomes" id="UP000654075">
    <property type="component" value="Unassembled WGS sequence"/>
</dbReference>
<proteinExistence type="predicted"/>
<dbReference type="InterPro" id="IPR001611">
    <property type="entry name" value="Leu-rich_rpt"/>
</dbReference>
<dbReference type="PANTHER" id="PTHR16148:SF14">
    <property type="entry name" value="MYND-TYPE DOMAIN-CONTAINING PROTEIN"/>
    <property type="match status" value="1"/>
</dbReference>
<evidence type="ECO:0000313" key="2">
    <source>
        <dbReference type="EMBL" id="CAE8606538.1"/>
    </source>
</evidence>
<dbReference type="SUPFAM" id="SSF52058">
    <property type="entry name" value="L domain-like"/>
    <property type="match status" value="1"/>
</dbReference>
<feature type="compositionally biased region" description="Low complexity" evidence="1">
    <location>
        <begin position="267"/>
        <end position="288"/>
    </location>
</feature>
<protein>
    <submittedName>
        <fullName evidence="2">Uncharacterized protein</fullName>
    </submittedName>
</protein>
<feature type="region of interest" description="Disordered" evidence="1">
    <location>
        <begin position="146"/>
        <end position="230"/>
    </location>
</feature>
<dbReference type="EMBL" id="CAJNNV010019431">
    <property type="protein sequence ID" value="CAE8606538.1"/>
    <property type="molecule type" value="Genomic_DNA"/>
</dbReference>
<feature type="compositionally biased region" description="Low complexity" evidence="1">
    <location>
        <begin position="178"/>
        <end position="194"/>
    </location>
</feature>
<dbReference type="PANTHER" id="PTHR16148">
    <property type="entry name" value="NF-KAPPA-B-REPRESSING FACTOR-RELATED"/>
    <property type="match status" value="1"/>
</dbReference>
<dbReference type="Gene3D" id="3.80.10.10">
    <property type="entry name" value="Ribonuclease Inhibitor"/>
    <property type="match status" value="1"/>
</dbReference>
<feature type="region of interest" description="Disordered" evidence="1">
    <location>
        <begin position="266"/>
        <end position="296"/>
    </location>
</feature>